<name>A0ABS1J5R5_9BACL</name>
<evidence type="ECO:0000313" key="1">
    <source>
        <dbReference type="EMBL" id="MBL0385622.1"/>
    </source>
</evidence>
<proteinExistence type="predicted"/>
<organism evidence="1 2">
    <name type="scientific">Tumebacillus amylolyticus</name>
    <dbReference type="NCBI Taxonomy" id="2801339"/>
    <lineage>
        <taxon>Bacteria</taxon>
        <taxon>Bacillati</taxon>
        <taxon>Bacillota</taxon>
        <taxon>Bacilli</taxon>
        <taxon>Bacillales</taxon>
        <taxon>Alicyclobacillaceae</taxon>
        <taxon>Tumebacillus</taxon>
    </lineage>
</organism>
<protein>
    <recommendedName>
        <fullName evidence="3">Microcin J25-processing protein McjB C-terminal domain-containing protein</fullName>
    </recommendedName>
</protein>
<dbReference type="EMBL" id="JAEQNB010000001">
    <property type="protein sequence ID" value="MBL0385622.1"/>
    <property type="molecule type" value="Genomic_DNA"/>
</dbReference>
<evidence type="ECO:0000313" key="2">
    <source>
        <dbReference type="Proteomes" id="UP000602284"/>
    </source>
</evidence>
<reference evidence="1 2" key="1">
    <citation type="submission" date="2021-01" db="EMBL/GenBank/DDBJ databases">
        <title>Tumebacillus sp. strain ITR2 16S ribosomal RNA gene Genome sequencing and assembly.</title>
        <authorList>
            <person name="Kang M."/>
        </authorList>
    </citation>
    <scope>NUCLEOTIDE SEQUENCE [LARGE SCALE GENOMIC DNA]</scope>
    <source>
        <strain evidence="1 2">ITR2</strain>
    </source>
</reference>
<keyword evidence="2" id="KW-1185">Reference proteome</keyword>
<evidence type="ECO:0008006" key="3">
    <source>
        <dbReference type="Google" id="ProtNLM"/>
    </source>
</evidence>
<dbReference type="RefSeq" id="WP_201631007.1">
    <property type="nucleotide sequence ID" value="NZ_JAEQNB010000001.1"/>
</dbReference>
<sequence length="139" mass="15831">MKLTQFASRFRRMMEKCDPSELLQIPALSRFPRGACGDTSDLLAMYLVDNGFSNVSYVCGMDGSQSHAWLEFDGWLVDITADQFVGVDESVIVTKDRSFHDRFKRQISVHGNPERHNKQVFERLSSAYLLVLSKESECS</sequence>
<accession>A0ABS1J5R5</accession>
<comment type="caution">
    <text evidence="1">The sequence shown here is derived from an EMBL/GenBank/DDBJ whole genome shotgun (WGS) entry which is preliminary data.</text>
</comment>
<gene>
    <name evidence="1" type="ORF">JJB07_03070</name>
</gene>
<dbReference type="Proteomes" id="UP000602284">
    <property type="component" value="Unassembled WGS sequence"/>
</dbReference>